<organism evidence="2 3">
    <name type="scientific">Halobacillus salinarum</name>
    <dbReference type="NCBI Taxonomy" id="2932257"/>
    <lineage>
        <taxon>Bacteria</taxon>
        <taxon>Bacillati</taxon>
        <taxon>Bacillota</taxon>
        <taxon>Bacilli</taxon>
        <taxon>Bacillales</taxon>
        <taxon>Bacillaceae</taxon>
        <taxon>Halobacillus</taxon>
    </lineage>
</organism>
<evidence type="ECO:0000313" key="2">
    <source>
        <dbReference type="EMBL" id="UOQ43911.1"/>
    </source>
</evidence>
<dbReference type="InterPro" id="IPR034660">
    <property type="entry name" value="DinB/YfiT-like"/>
</dbReference>
<dbReference type="InterPro" id="IPR024775">
    <property type="entry name" value="DinB-like"/>
</dbReference>
<dbReference type="Pfam" id="PF12867">
    <property type="entry name" value="DinB_2"/>
    <property type="match status" value="1"/>
</dbReference>
<dbReference type="SUPFAM" id="SSF109854">
    <property type="entry name" value="DinB/YfiT-like putative metalloenzymes"/>
    <property type="match status" value="1"/>
</dbReference>
<evidence type="ECO:0000259" key="1">
    <source>
        <dbReference type="Pfam" id="PF12867"/>
    </source>
</evidence>
<proteinExistence type="predicted"/>
<keyword evidence="3" id="KW-1185">Reference proteome</keyword>
<gene>
    <name evidence="2" type="ORF">MUN89_18885</name>
</gene>
<dbReference type="RefSeq" id="WP_244709442.1">
    <property type="nucleotide sequence ID" value="NZ_CP095073.1"/>
</dbReference>
<reference evidence="2 3" key="1">
    <citation type="submission" date="2022-04" db="EMBL/GenBank/DDBJ databases">
        <title>Halobacillus sp. isolated from saltern.</title>
        <authorList>
            <person name="Won M."/>
            <person name="Lee C.-M."/>
            <person name="Woen H.-Y."/>
            <person name="Kwon S.-W."/>
        </authorList>
    </citation>
    <scope>NUCLEOTIDE SEQUENCE [LARGE SCALE GENOMIC DNA]</scope>
    <source>
        <strain evidence="2 3">SSBR10-3</strain>
    </source>
</reference>
<dbReference type="EMBL" id="CP095073">
    <property type="protein sequence ID" value="UOQ43911.1"/>
    <property type="molecule type" value="Genomic_DNA"/>
</dbReference>
<dbReference type="Proteomes" id="UP000831787">
    <property type="component" value="Chromosome"/>
</dbReference>
<accession>A0ABY4EHH1</accession>
<feature type="domain" description="DinB-like" evidence="1">
    <location>
        <begin position="4"/>
        <end position="153"/>
    </location>
</feature>
<protein>
    <submittedName>
        <fullName evidence="2">DinB family protein</fullName>
    </submittedName>
</protein>
<sequence>MYGLEEKREEVLNFIHSIPEEETVKKPDSESWSMLEILEHLYLMEKVIIQQINQSIKKGEVKKTSSKPLHKTKNRTYKVQAPESVRPNGRFTSTQEALEGLEHTREATLFLIHNKDRQTLRSHTYPHPAFGDLDLEQWVEFIGWHELRHLDQMKEVKRLVDN</sequence>
<evidence type="ECO:0000313" key="3">
    <source>
        <dbReference type="Proteomes" id="UP000831787"/>
    </source>
</evidence>
<dbReference type="Gene3D" id="1.20.120.450">
    <property type="entry name" value="dinb family like domain"/>
    <property type="match status" value="1"/>
</dbReference>
<name>A0ABY4EHH1_9BACI</name>